<dbReference type="Proteomes" id="UP000580250">
    <property type="component" value="Unassembled WGS sequence"/>
</dbReference>
<comment type="caution">
    <text evidence="1">The sequence shown here is derived from an EMBL/GenBank/DDBJ whole genome shotgun (WGS) entry which is preliminary data.</text>
</comment>
<organism evidence="1 2">
    <name type="scientific">Meloidogyne enterolobii</name>
    <name type="common">Root-knot nematode worm</name>
    <name type="synonym">Meloidogyne mayaguensis</name>
    <dbReference type="NCBI Taxonomy" id="390850"/>
    <lineage>
        <taxon>Eukaryota</taxon>
        <taxon>Metazoa</taxon>
        <taxon>Ecdysozoa</taxon>
        <taxon>Nematoda</taxon>
        <taxon>Chromadorea</taxon>
        <taxon>Rhabditida</taxon>
        <taxon>Tylenchina</taxon>
        <taxon>Tylenchomorpha</taxon>
        <taxon>Tylenchoidea</taxon>
        <taxon>Meloidogynidae</taxon>
        <taxon>Meloidogyninae</taxon>
        <taxon>Meloidogyne</taxon>
    </lineage>
</organism>
<dbReference type="EMBL" id="CAJEWN010000481">
    <property type="protein sequence ID" value="CAD2183835.1"/>
    <property type="molecule type" value="Genomic_DNA"/>
</dbReference>
<sequence length="111" mass="12954">MLPTEHFTFATLQWQFDDFAFVVYSSAGDELKFGSSIQVVSVVGRHSMFIDVSIVEVVVSRFSECCQFFRWNGRWGQAFKVIFIRRQRWLIHNHFRCFVAGGSNYNRNGTT</sequence>
<protein>
    <submittedName>
        <fullName evidence="1">Uncharacterized protein</fullName>
    </submittedName>
</protein>
<accession>A0A6V7W9N4</accession>
<reference evidence="1 2" key="1">
    <citation type="submission" date="2020-08" db="EMBL/GenBank/DDBJ databases">
        <authorList>
            <person name="Koutsovoulos G."/>
            <person name="Danchin GJ E."/>
        </authorList>
    </citation>
    <scope>NUCLEOTIDE SEQUENCE [LARGE SCALE GENOMIC DNA]</scope>
</reference>
<dbReference type="AlphaFoldDB" id="A0A6V7W9N4"/>
<evidence type="ECO:0000313" key="2">
    <source>
        <dbReference type="Proteomes" id="UP000580250"/>
    </source>
</evidence>
<proteinExistence type="predicted"/>
<name>A0A6V7W9N4_MELEN</name>
<evidence type="ECO:0000313" key="1">
    <source>
        <dbReference type="EMBL" id="CAD2183835.1"/>
    </source>
</evidence>
<gene>
    <name evidence="1" type="ORF">MENT_LOCUS36154</name>
</gene>